<sequence>MADIVRELEDALIIETNASEYMKSIDSLGGYSLVGSNCFSIDLEKKITVPPPAPTPPELSPTNTQAMAPPESRQQIG</sequence>
<proteinExistence type="predicted"/>
<feature type="compositionally biased region" description="Pro residues" evidence="1">
    <location>
        <begin position="49"/>
        <end position="59"/>
    </location>
</feature>
<dbReference type="AlphaFoldDB" id="A0A2P2PDG3"/>
<protein>
    <submittedName>
        <fullName evidence="2">Uncharacterized protein</fullName>
    </submittedName>
</protein>
<accession>A0A2P2PDG3</accession>
<evidence type="ECO:0000256" key="1">
    <source>
        <dbReference type="SAM" id="MobiDB-lite"/>
    </source>
</evidence>
<feature type="region of interest" description="Disordered" evidence="1">
    <location>
        <begin position="48"/>
        <end position="77"/>
    </location>
</feature>
<name>A0A2P2PDG3_RHIMU</name>
<organism evidence="2">
    <name type="scientific">Rhizophora mucronata</name>
    <name type="common">Asiatic mangrove</name>
    <dbReference type="NCBI Taxonomy" id="61149"/>
    <lineage>
        <taxon>Eukaryota</taxon>
        <taxon>Viridiplantae</taxon>
        <taxon>Streptophyta</taxon>
        <taxon>Embryophyta</taxon>
        <taxon>Tracheophyta</taxon>
        <taxon>Spermatophyta</taxon>
        <taxon>Magnoliopsida</taxon>
        <taxon>eudicotyledons</taxon>
        <taxon>Gunneridae</taxon>
        <taxon>Pentapetalae</taxon>
        <taxon>rosids</taxon>
        <taxon>fabids</taxon>
        <taxon>Malpighiales</taxon>
        <taxon>Rhizophoraceae</taxon>
        <taxon>Rhizophora</taxon>
    </lineage>
</organism>
<evidence type="ECO:0000313" key="2">
    <source>
        <dbReference type="EMBL" id="MBX52763.1"/>
    </source>
</evidence>
<reference evidence="2" key="1">
    <citation type="submission" date="2018-02" db="EMBL/GenBank/DDBJ databases">
        <title>Rhizophora mucronata_Transcriptome.</title>
        <authorList>
            <person name="Meera S.P."/>
            <person name="Sreeshan A."/>
            <person name="Augustine A."/>
        </authorList>
    </citation>
    <scope>NUCLEOTIDE SEQUENCE</scope>
    <source>
        <tissue evidence="2">Leaf</tissue>
    </source>
</reference>
<dbReference type="EMBL" id="GGEC01072279">
    <property type="protein sequence ID" value="MBX52763.1"/>
    <property type="molecule type" value="Transcribed_RNA"/>
</dbReference>